<keyword evidence="2" id="KW-0966">Cell projection</keyword>
<accession>A0A285HYX1</accession>
<organism evidence="2 3">
    <name type="scientific">Pseudooceanicola antarcticus</name>
    <dbReference type="NCBI Taxonomy" id="1247613"/>
    <lineage>
        <taxon>Bacteria</taxon>
        <taxon>Pseudomonadati</taxon>
        <taxon>Pseudomonadota</taxon>
        <taxon>Alphaproteobacteria</taxon>
        <taxon>Rhodobacterales</taxon>
        <taxon>Paracoccaceae</taxon>
        <taxon>Pseudooceanicola</taxon>
    </lineage>
</organism>
<keyword evidence="4" id="KW-1185">Reference proteome</keyword>
<dbReference type="NCBIfam" id="NF009270">
    <property type="entry name" value="PRK12627.1"/>
    <property type="match status" value="1"/>
</dbReference>
<reference evidence="2 3" key="1">
    <citation type="submission" date="2017-09" db="EMBL/GenBank/DDBJ databases">
        <authorList>
            <person name="Ehlers B."/>
            <person name="Leendertz F.H."/>
        </authorList>
    </citation>
    <scope>NUCLEOTIDE SEQUENCE [LARGE SCALE GENOMIC DNA]</scope>
    <source>
        <strain evidence="2 3">CGMCC 1.12662</strain>
    </source>
</reference>
<proteinExistence type="predicted"/>
<keyword evidence="2" id="KW-0282">Flagellum</keyword>
<keyword evidence="2" id="KW-0969">Cilium</keyword>
<reference evidence="1 4" key="2">
    <citation type="journal article" date="2018" name="Int. J. Syst. Evol. Microbiol.">
        <title>Pseudooceanicola lipolyticus sp. nov., a marine alphaproteobacterium, reclassification of Oceanicola flagellatus as Pseudooceanicola flagellatus comb. nov. and emended description of the genus Pseudooceanicola.</title>
        <authorList>
            <person name="Huang M.-M."/>
            <person name="Guo L.-L."/>
            <person name="Wu Y.-H."/>
            <person name="Lai Q.-L."/>
            <person name="Shao Z.-Z."/>
            <person name="Wang C.-S."/>
            <person name="Wu M."/>
            <person name="Xu X.-W."/>
        </authorList>
    </citation>
    <scope>NUCLEOTIDE SEQUENCE [LARGE SCALE GENOMIC DNA]</scope>
    <source>
        <strain evidence="1 4">Ar-45</strain>
    </source>
</reference>
<dbReference type="EMBL" id="PGTD01000017">
    <property type="protein sequence ID" value="PJE28011.1"/>
    <property type="molecule type" value="Genomic_DNA"/>
</dbReference>
<dbReference type="Proteomes" id="UP000231702">
    <property type="component" value="Unassembled WGS sequence"/>
</dbReference>
<sequence length="129" mass="14043">MFESIEVFRMADAMTRHAEMRQAVVAQNTANSDTPGFRARDVIPFAELVEGGAPGIGLRKTRLRHLNGSDGVAARIVQEDHAGSGEPNGNSVSVELEMLKAVAVKKQHDQALAIYRSGLKMMRTAIGRR</sequence>
<name>A0A285HYX1_9RHOB</name>
<dbReference type="AlphaFoldDB" id="A0A285HYX1"/>
<dbReference type="OrthoDB" id="9788334at2"/>
<protein>
    <submittedName>
        <fullName evidence="2">Flagellar basal-body rod protein FlgB</fullName>
    </submittedName>
    <submittedName>
        <fullName evidence="1">Flagellar biosynthesis protein FlgB</fullName>
    </submittedName>
</protein>
<gene>
    <name evidence="1" type="ORF">CVM39_12510</name>
    <name evidence="2" type="ORF">SAMN06297129_0659</name>
</gene>
<evidence type="ECO:0000313" key="3">
    <source>
        <dbReference type="Proteomes" id="UP000231655"/>
    </source>
</evidence>
<evidence type="ECO:0000313" key="2">
    <source>
        <dbReference type="EMBL" id="SNY39901.1"/>
    </source>
</evidence>
<evidence type="ECO:0000313" key="4">
    <source>
        <dbReference type="Proteomes" id="UP000231702"/>
    </source>
</evidence>
<dbReference type="EMBL" id="OBEA01000001">
    <property type="protein sequence ID" value="SNY39901.1"/>
    <property type="molecule type" value="Genomic_DNA"/>
</dbReference>
<evidence type="ECO:0000313" key="1">
    <source>
        <dbReference type="EMBL" id="PJE28011.1"/>
    </source>
</evidence>
<dbReference type="Proteomes" id="UP000231655">
    <property type="component" value="Unassembled WGS sequence"/>
</dbReference>